<dbReference type="InterPro" id="IPR036300">
    <property type="entry name" value="MIR_dom_sf"/>
</dbReference>
<keyword evidence="2" id="KW-0677">Repeat</keyword>
<dbReference type="Gene3D" id="2.80.10.50">
    <property type="match status" value="1"/>
</dbReference>
<protein>
    <recommendedName>
        <fullName evidence="4">MIR domain-containing protein</fullName>
    </recommendedName>
</protein>
<dbReference type="InterPro" id="IPR016093">
    <property type="entry name" value="MIR_motif"/>
</dbReference>
<evidence type="ECO:0000313" key="6">
    <source>
        <dbReference type="Proteomes" id="UP000481153"/>
    </source>
</evidence>
<evidence type="ECO:0000259" key="4">
    <source>
        <dbReference type="PROSITE" id="PS50919"/>
    </source>
</evidence>
<evidence type="ECO:0000256" key="2">
    <source>
        <dbReference type="ARBA" id="ARBA00022737"/>
    </source>
</evidence>
<dbReference type="AlphaFoldDB" id="A0A6G0XVG4"/>
<dbReference type="PANTHER" id="PTHR46809:SF2">
    <property type="entry name" value="GH21273P"/>
    <property type="match status" value="1"/>
</dbReference>
<evidence type="ECO:0000256" key="1">
    <source>
        <dbReference type="ARBA" id="ARBA00022729"/>
    </source>
</evidence>
<dbReference type="SUPFAM" id="SSF82109">
    <property type="entry name" value="MIR domain"/>
    <property type="match status" value="1"/>
</dbReference>
<dbReference type="PANTHER" id="PTHR46809">
    <property type="entry name" value="STROMAL CELL-DERIVED FACTOR 2-LIKE PROTEIN"/>
    <property type="match status" value="1"/>
</dbReference>
<feature type="signal peptide" evidence="3">
    <location>
        <begin position="1"/>
        <end position="18"/>
    </location>
</feature>
<reference evidence="5 6" key="1">
    <citation type="submission" date="2019-07" db="EMBL/GenBank/DDBJ databases">
        <title>Genomics analysis of Aphanomyces spp. identifies a new class of oomycete effector associated with host adaptation.</title>
        <authorList>
            <person name="Gaulin E."/>
        </authorList>
    </citation>
    <scope>NUCLEOTIDE SEQUENCE [LARGE SCALE GENOMIC DNA]</scope>
    <source>
        <strain evidence="5 6">ATCC 201684</strain>
    </source>
</reference>
<keyword evidence="6" id="KW-1185">Reference proteome</keyword>
<evidence type="ECO:0000313" key="5">
    <source>
        <dbReference type="EMBL" id="KAF0744516.1"/>
    </source>
</evidence>
<dbReference type="EMBL" id="VJMJ01000009">
    <property type="protein sequence ID" value="KAF0744516.1"/>
    <property type="molecule type" value="Genomic_DNA"/>
</dbReference>
<sequence length="302" mass="32985">MLLSGLAMAIVALTSVSAEEPRCVKWRATSGCDGHGARDSWYDASCSATINHGSSGYCECENRRRVRQVGCDHHPFTCEEACKQDASAELNLPSGMEFVTCGSTIKLVHEESRFRLHSHEVNYGTGSGQQSVTAHGSQDDFNSYWLVKEGDSEIPCVLGSKIKCGAKIRLEHINTRRNLHSHDFSSPLSRGRFAEVSGFGVAGDGDGGDTWVLECENAEQCQASDKDCQTTGVPSWARDELVRLRHVATGKYLRTDHAVQFDQSNCPRCPIVGQQEVNAAGYKDEKTLWFAGEGIYIGALSS</sequence>
<feature type="domain" description="MIR" evidence="4">
    <location>
        <begin position="96"/>
        <end position="150"/>
    </location>
</feature>
<dbReference type="SMART" id="SM00472">
    <property type="entry name" value="MIR"/>
    <property type="match status" value="3"/>
</dbReference>
<dbReference type="CDD" id="cd23279">
    <property type="entry name" value="beta-trefoil_MIR_SDF2-like"/>
    <property type="match status" value="1"/>
</dbReference>
<accession>A0A6G0XVG4</accession>
<feature type="domain" description="MIR" evidence="4">
    <location>
        <begin position="159"/>
        <end position="216"/>
    </location>
</feature>
<dbReference type="PROSITE" id="PS50919">
    <property type="entry name" value="MIR"/>
    <property type="match status" value="2"/>
</dbReference>
<dbReference type="Pfam" id="PF02815">
    <property type="entry name" value="MIR"/>
    <property type="match status" value="1"/>
</dbReference>
<gene>
    <name evidence="5" type="ORF">Ae201684_000992</name>
</gene>
<organism evidence="5 6">
    <name type="scientific">Aphanomyces euteiches</name>
    <dbReference type="NCBI Taxonomy" id="100861"/>
    <lineage>
        <taxon>Eukaryota</taxon>
        <taxon>Sar</taxon>
        <taxon>Stramenopiles</taxon>
        <taxon>Oomycota</taxon>
        <taxon>Saprolegniomycetes</taxon>
        <taxon>Saprolegniales</taxon>
        <taxon>Verrucalvaceae</taxon>
        <taxon>Aphanomyces</taxon>
    </lineage>
</organism>
<evidence type="ECO:0000256" key="3">
    <source>
        <dbReference type="SAM" id="SignalP"/>
    </source>
</evidence>
<proteinExistence type="predicted"/>
<feature type="chain" id="PRO_5026087725" description="MIR domain-containing protein" evidence="3">
    <location>
        <begin position="19"/>
        <end position="302"/>
    </location>
</feature>
<dbReference type="Proteomes" id="UP000481153">
    <property type="component" value="Unassembled WGS sequence"/>
</dbReference>
<comment type="caution">
    <text evidence="5">The sequence shown here is derived from an EMBL/GenBank/DDBJ whole genome shotgun (WGS) entry which is preliminary data.</text>
</comment>
<dbReference type="VEuPathDB" id="FungiDB:AeMF1_004292"/>
<keyword evidence="1 3" id="KW-0732">Signal</keyword>
<name>A0A6G0XVG4_9STRA</name>